<dbReference type="InterPro" id="IPR029041">
    <property type="entry name" value="FAD-linked_oxidoreductase-like"/>
</dbReference>
<keyword evidence="5 6" id="KW-0560">Oxidoreductase</keyword>
<comment type="pathway">
    <text evidence="2 6">One-carbon metabolism; tetrahydrofolate interconversion.</text>
</comment>
<keyword evidence="8" id="KW-1185">Reference proteome</keyword>
<evidence type="ECO:0000313" key="7">
    <source>
        <dbReference type="EMBL" id="MCT8971167.1"/>
    </source>
</evidence>
<sequence length="304" mass="32047">MSSSQVSQDPAFRPPFRIAASIEATPKQVLEGDRLAGLFPAGTRVYLTDVGTSPIPEFARAAKILAQDGYTPVPHLPARRIAGEADLRERLRLLTGEAGVTDVLVVAGSVDTPAGGLRSTMDVLRTGILSEFDITTIGVAGHPEGSPDMSSQTIAEALAEKNAFAVEHGLDMRIVTQFGFDPQRYVSWAHDLAAASNRLPIHVGVSGPAKITTLLKYAALCGVGPSLAFLKKRATSVMALASGFSPEGVVAPIETHVASDPACPIVQLHVFPFGGLRKTAEWLAERGSWFGANGGHKTFVAEGK</sequence>
<keyword evidence="3 6" id="KW-0285">Flavoprotein</keyword>
<dbReference type="GO" id="GO:0004489">
    <property type="term" value="F:methylenetetrahydrofolate reductase [NAD(P)H] activity"/>
    <property type="evidence" value="ECO:0007669"/>
    <property type="project" value="InterPro"/>
</dbReference>
<organism evidence="7 8">
    <name type="scientific">Microbaculum marinisediminis</name>
    <dbReference type="NCBI Taxonomy" id="2931392"/>
    <lineage>
        <taxon>Bacteria</taxon>
        <taxon>Pseudomonadati</taxon>
        <taxon>Pseudomonadota</taxon>
        <taxon>Alphaproteobacteria</taxon>
        <taxon>Hyphomicrobiales</taxon>
        <taxon>Tepidamorphaceae</taxon>
        <taxon>Microbaculum</taxon>
    </lineage>
</organism>
<comment type="similarity">
    <text evidence="6">Belongs to the methylenetetrahydrofolate reductase family.</text>
</comment>
<reference evidence="7 8" key="1">
    <citation type="submission" date="2022-04" db="EMBL/GenBank/DDBJ databases">
        <authorList>
            <person name="Ye Y.-Q."/>
            <person name="Du Z.-J."/>
        </authorList>
    </citation>
    <scope>NUCLEOTIDE SEQUENCE [LARGE SCALE GENOMIC DNA]</scope>
    <source>
        <strain evidence="7 8">A6E488</strain>
    </source>
</reference>
<dbReference type="SUPFAM" id="SSF51730">
    <property type="entry name" value="FAD-linked oxidoreductase"/>
    <property type="match status" value="1"/>
</dbReference>
<protein>
    <recommendedName>
        <fullName evidence="6">Methylenetetrahydrofolate reductase</fullName>
    </recommendedName>
</protein>
<proteinExistence type="inferred from homology"/>
<accession>A0AAW5QVB6</accession>
<comment type="caution">
    <text evidence="7">The sequence shown here is derived from an EMBL/GenBank/DDBJ whole genome shotgun (WGS) entry which is preliminary data.</text>
</comment>
<evidence type="ECO:0000256" key="1">
    <source>
        <dbReference type="ARBA" id="ARBA00001974"/>
    </source>
</evidence>
<dbReference type="GO" id="GO:0006555">
    <property type="term" value="P:methionine metabolic process"/>
    <property type="evidence" value="ECO:0007669"/>
    <property type="project" value="InterPro"/>
</dbReference>
<dbReference type="AlphaFoldDB" id="A0AAW5QVB6"/>
<evidence type="ECO:0000256" key="5">
    <source>
        <dbReference type="ARBA" id="ARBA00023002"/>
    </source>
</evidence>
<dbReference type="InterPro" id="IPR003171">
    <property type="entry name" value="Mehydrof_redctse-like"/>
</dbReference>
<dbReference type="RefSeq" id="WP_261614738.1">
    <property type="nucleotide sequence ID" value="NZ_JALIDZ010000002.1"/>
</dbReference>
<evidence type="ECO:0000256" key="4">
    <source>
        <dbReference type="ARBA" id="ARBA00022827"/>
    </source>
</evidence>
<dbReference type="Pfam" id="PF02219">
    <property type="entry name" value="MTHFR"/>
    <property type="match status" value="1"/>
</dbReference>
<keyword evidence="4 6" id="KW-0274">FAD</keyword>
<evidence type="ECO:0000313" key="8">
    <source>
        <dbReference type="Proteomes" id="UP001320898"/>
    </source>
</evidence>
<dbReference type="Proteomes" id="UP001320898">
    <property type="component" value="Unassembled WGS sequence"/>
</dbReference>
<evidence type="ECO:0000256" key="6">
    <source>
        <dbReference type="RuleBase" id="RU003862"/>
    </source>
</evidence>
<dbReference type="EMBL" id="JALIDZ010000002">
    <property type="protein sequence ID" value="MCT8971167.1"/>
    <property type="molecule type" value="Genomic_DNA"/>
</dbReference>
<dbReference type="Gene3D" id="3.20.20.220">
    <property type="match status" value="1"/>
</dbReference>
<gene>
    <name evidence="7" type="ORF">MUB46_04765</name>
</gene>
<name>A0AAW5QVB6_9HYPH</name>
<evidence type="ECO:0000256" key="2">
    <source>
        <dbReference type="ARBA" id="ARBA00004777"/>
    </source>
</evidence>
<comment type="cofactor">
    <cofactor evidence="1 6">
        <name>FAD</name>
        <dbReference type="ChEBI" id="CHEBI:57692"/>
    </cofactor>
</comment>
<evidence type="ECO:0000256" key="3">
    <source>
        <dbReference type="ARBA" id="ARBA00022630"/>
    </source>
</evidence>